<feature type="compositionally biased region" description="Basic and acidic residues" evidence="7">
    <location>
        <begin position="773"/>
        <end position="786"/>
    </location>
</feature>
<feature type="compositionally biased region" description="Polar residues" evidence="7">
    <location>
        <begin position="491"/>
        <end position="500"/>
    </location>
</feature>
<dbReference type="InterPro" id="IPR041322">
    <property type="entry name" value="SYCP2_ARLD"/>
</dbReference>
<feature type="compositionally biased region" description="Polar residues" evidence="7">
    <location>
        <begin position="1751"/>
        <end position="1772"/>
    </location>
</feature>
<dbReference type="Pfam" id="PF18584">
    <property type="entry name" value="SYCP2_SLD"/>
    <property type="match status" value="1"/>
</dbReference>
<feature type="coiled-coil region" evidence="6">
    <location>
        <begin position="1905"/>
        <end position="1974"/>
    </location>
</feature>
<evidence type="ECO:0000256" key="2">
    <source>
        <dbReference type="ARBA" id="ARBA00004286"/>
    </source>
</evidence>
<evidence type="ECO:0000256" key="6">
    <source>
        <dbReference type="SAM" id="Coils"/>
    </source>
</evidence>
<dbReference type="PANTHER" id="PTHR15607:SF18">
    <property type="entry name" value="SYNAPTONEMAL COMPLEX PROTEIN 2-LIKE ISOFORM X1"/>
    <property type="match status" value="1"/>
</dbReference>
<feature type="domain" description="Synaptonemal complex protein 2 armadillo-repeat-like" evidence="9">
    <location>
        <begin position="25"/>
        <end position="183"/>
    </location>
</feature>
<feature type="region of interest" description="Disordered" evidence="7">
    <location>
        <begin position="1574"/>
        <end position="1633"/>
    </location>
</feature>
<accession>A0A6P5AT21</accession>
<evidence type="ECO:0000256" key="5">
    <source>
        <dbReference type="ARBA" id="ARBA00023242"/>
    </source>
</evidence>
<evidence type="ECO:0000256" key="4">
    <source>
        <dbReference type="ARBA" id="ARBA00022454"/>
    </source>
</evidence>
<dbReference type="Proteomes" id="UP000515135">
    <property type="component" value="Unplaced"/>
</dbReference>
<feature type="compositionally biased region" description="Polar residues" evidence="7">
    <location>
        <begin position="1257"/>
        <end position="1271"/>
    </location>
</feature>
<dbReference type="InterPro" id="IPR006888">
    <property type="entry name" value="XLR/SYCP3/FAM9_dom"/>
</dbReference>
<evidence type="ECO:0000259" key="9">
    <source>
        <dbReference type="Pfam" id="PF18581"/>
    </source>
</evidence>
<feature type="region of interest" description="Disordered" evidence="7">
    <location>
        <begin position="1737"/>
        <end position="1788"/>
    </location>
</feature>
<reference evidence="12" key="1">
    <citation type="submission" date="2025-08" db="UniProtKB">
        <authorList>
            <consortium name="RefSeq"/>
        </authorList>
    </citation>
    <scope>IDENTIFICATION</scope>
    <source>
        <tissue evidence="12">Gonad</tissue>
    </source>
</reference>
<feature type="compositionally biased region" description="Basic and acidic residues" evidence="7">
    <location>
        <begin position="669"/>
        <end position="682"/>
    </location>
</feature>
<evidence type="ECO:0000256" key="7">
    <source>
        <dbReference type="SAM" id="MobiDB-lite"/>
    </source>
</evidence>
<evidence type="ECO:0000313" key="12">
    <source>
        <dbReference type="RefSeq" id="XP_019645171.1"/>
    </source>
</evidence>
<keyword evidence="11" id="KW-1185">Reference proteome</keyword>
<dbReference type="PANTHER" id="PTHR15607">
    <property type="entry name" value="SYNAPTONEMAL COMPLEX PROTEIN-RELATED"/>
    <property type="match status" value="1"/>
</dbReference>
<dbReference type="InterPro" id="IPR024835">
    <property type="entry name" value="SYCP2-like"/>
</dbReference>
<feature type="compositionally biased region" description="Basic and acidic residues" evidence="7">
    <location>
        <begin position="1375"/>
        <end position="1393"/>
    </location>
</feature>
<feature type="compositionally biased region" description="Polar residues" evidence="7">
    <location>
        <begin position="627"/>
        <end position="654"/>
    </location>
</feature>
<evidence type="ECO:0000256" key="3">
    <source>
        <dbReference type="ARBA" id="ARBA00007960"/>
    </source>
</evidence>
<feature type="compositionally biased region" description="Basic and acidic residues" evidence="7">
    <location>
        <begin position="1208"/>
        <end position="1250"/>
    </location>
</feature>
<name>A0A6P5AT21_BRABE</name>
<feature type="compositionally biased region" description="Polar residues" evidence="7">
    <location>
        <begin position="1091"/>
        <end position="1111"/>
    </location>
</feature>
<evidence type="ECO:0000259" key="10">
    <source>
        <dbReference type="Pfam" id="PF18584"/>
    </source>
</evidence>
<dbReference type="Pfam" id="PF04803">
    <property type="entry name" value="Cor1"/>
    <property type="match status" value="1"/>
</dbReference>
<feature type="region of interest" description="Disordered" evidence="7">
    <location>
        <begin position="1036"/>
        <end position="1557"/>
    </location>
</feature>
<feature type="region of interest" description="Disordered" evidence="7">
    <location>
        <begin position="546"/>
        <end position="607"/>
    </location>
</feature>
<feature type="compositionally biased region" description="Polar residues" evidence="7">
    <location>
        <begin position="1181"/>
        <end position="1192"/>
    </location>
</feature>
<feature type="compositionally biased region" description="Basic and acidic residues" evidence="7">
    <location>
        <begin position="550"/>
        <end position="563"/>
    </location>
</feature>
<dbReference type="InterPro" id="IPR040560">
    <property type="entry name" value="SYCP2_SLD"/>
</dbReference>
<feature type="compositionally biased region" description="Basic residues" evidence="7">
    <location>
        <begin position="1414"/>
        <end position="1430"/>
    </location>
</feature>
<feature type="region of interest" description="Disordered" evidence="7">
    <location>
        <begin position="470"/>
        <end position="514"/>
    </location>
</feature>
<feature type="compositionally biased region" description="Low complexity" evidence="7">
    <location>
        <begin position="1525"/>
        <end position="1535"/>
    </location>
</feature>
<feature type="compositionally biased region" description="Basic and acidic residues" evidence="7">
    <location>
        <begin position="805"/>
        <end position="821"/>
    </location>
</feature>
<feature type="compositionally biased region" description="Basic residues" evidence="7">
    <location>
        <begin position="929"/>
        <end position="942"/>
    </location>
</feature>
<comment type="subcellular location">
    <subcellularLocation>
        <location evidence="2">Chromosome</location>
    </subcellularLocation>
    <subcellularLocation>
        <location evidence="1">Nucleus</location>
    </subcellularLocation>
</comment>
<dbReference type="OrthoDB" id="10256849at2759"/>
<feature type="compositionally biased region" description="Basic and acidic residues" evidence="7">
    <location>
        <begin position="1483"/>
        <end position="1493"/>
    </location>
</feature>
<keyword evidence="6" id="KW-0175">Coiled coil</keyword>
<dbReference type="Pfam" id="PF18581">
    <property type="entry name" value="SYCP2_ARLD"/>
    <property type="match status" value="1"/>
</dbReference>
<evidence type="ECO:0000313" key="11">
    <source>
        <dbReference type="Proteomes" id="UP000515135"/>
    </source>
</evidence>
<keyword evidence="4" id="KW-0158">Chromosome</keyword>
<feature type="compositionally biased region" description="Polar residues" evidence="7">
    <location>
        <begin position="586"/>
        <end position="596"/>
    </location>
</feature>
<feature type="domain" description="Synaptonemal complex protein 2 Spt16M-like" evidence="10">
    <location>
        <begin position="278"/>
        <end position="364"/>
    </location>
</feature>
<dbReference type="RefSeq" id="XP_019645171.1">
    <property type="nucleotide sequence ID" value="XM_019789612.1"/>
</dbReference>
<sequence length="2015" mass="223045">MPVRKVPPSEVLESILFSGGSETSFFCRVESYLDNAEGNGPQDCSKRLMDRLHYLTKKELDAQNYQHVTQLLHLVQVIAGFTDFDEGLPVLLDNKLPDMIELVFKKAVSESQKMGRVSEPIQMSMEQVMDTITSIAEYNMEGRRAMLTVLAVPLAKFLCETKADFGLRLEAGRTLNVLLQGITSSIRHEYKASPGMKAVMKNLAALIQGAGDFELQITTLEALFRMMSRTDRGTVAREWFPDPAVNSAMLHIRDSDFETDCRKFLNILNKSLGAKRSVFSFPCKGAYLGTEKLQQPTDDNLTDFWVDFNTSSHSISLFVVDKNNTDQDEADGWETVVIKSPDVKFYMLSECMGDIRLEMVLLRPACDISEVCAESNRDKTAIFVLKKSPDIPRALDLSLGKGKERQKPHVSVAGTPVRFSTCAAADSSVMEDDDIQSQLGKPPQPRTAQKHVSTKGKVSVPAQTMASHFTSPVQVSGSSAKPADKQKTENHCSVTSSTPRTPVGKNTGAVQKKKVKTPLQMVTSGQVSSSQRSGVKVSVPLTFIRLGSSQERRQQTEPDRSNTNDDTDEVVPSSCPMEDNMAVPDSQISQTENNAPEATRDNADSIEAIDPDQALYIKARLRASDSPALSTVTERTESSRASTHSPPSAKQRTAISMEPISEEQILPAKNDKVSKQQKDKAAKPPKKKAKVSGTEVPSSQAEVEPVRRRPRRAAAQAALSQFQHLSQDVVIPDSQPIEPLPKPGKGRGMATGAKKTSTSIQARGTQRSPYDFCGRDDMTLEGRTDETSMETVIPDSQPSQPPVSRRQDGKDQSKLGMKKTEGLSSRNQGKQKTQSQVKKAPRLAKSAYSPLSQDSALDFKMTQRPSQQPSGRKTMKEKSAWDDFGSPRSIESMDSSIYDFKEDDQFLFQASGKQSSKAKPQKNAPKGKASQKPKPRVPGKKKAQGDSTSSCGAILKFFTSRNKKTPGGLSQEEDNSPEGFCSTSDSDNRRSTSPEEQKRSGHGAKEGKTGKKVTGGIGESHLEINYMEDNFGFDFDEVEQPKAAPKAKKNENKQSKHNSAVLSDSDAPLKKKPRKKPTEEESGSRSKGPLTDSTNTATKPKKYTTGSSKNNGGKGQRPKSKGGAKWRGVIETQMEDEESDVELMREADAPSPMVTGFFPSPPEEDRNGEREDKDDRKETAISFSKETFYGSNKKQKPPSSVSISKQSKVSDSRKVQKEKEEMLEKVTKLAEKYTKKMQEREEARARKPSDSVDIEEYQSQPVQDMSPSLESDSTRRPASHSASTSPKESDAYGVDDGKVDDDDDDDDESHRAVVSFQNLCKSLVQKSSSKANSSKKVRQGPSIFDTTDEDDSRTERSWLLSKSKQKPKPQINHQYGKDKMTSKPKLHWDHETESTTSSWTPYNAREKATQKERMKPKKGGKANKQPKKAGKGASHEDPPDTFGFEDDSLPSLEIERTKPFTTASSWAEEKGEVAAKKKRGRRVRSDKQVYKEDSDSDIDNDNYDNLKHKASTPKSPVDKRRKSKSSASHSNSHITASDKEMLEPWNKEEHMKVSKQMATSRRFLDAVHVEIFKTPKQPTAHRNAAPHKKKGYKELKVNVNKTPTPKALKSGSGKEMAKAKSSRGLDLNSSFDPDRWVDSDVPGFLSDSQSDGQSGYLSESSVVPGFLSGNESGFLTEEDNEVVHNSCSSILPSGTCLASSNVTEDNVPASPCLSVITHISSVKSHFTGSHKASDKMSISYEADEEDHADGKSTSIASIVSGPSTTVRPSASTLKRKYGSDSEDDDFPPVSLGLQDMGGGRITLHPMKTIKKSLPAPTLSLNTSEVSDGDLNMTEDSMEDSLTPPEDVGLGGVLNSFNAQIMKNIQHKKKQLDSFSRNTLKSTQKEVKGLWKGQMGRRMRVQEDFKGNLLHELDFLEKEMANLQACEEKALKLFENQQKLLSTARITHEQRFRKIVQMEEDFHKTLAELDREQEQQQISLRENLCAKAQEMSNNFLKNIQQEEMKNMRKVLHNMFL</sequence>
<gene>
    <name evidence="12" type="primary">LOC109485917</name>
</gene>
<feature type="compositionally biased region" description="Polar residues" evidence="7">
    <location>
        <begin position="470"/>
        <end position="479"/>
    </location>
</feature>
<proteinExistence type="inferred from homology"/>
<dbReference type="GO" id="GO:0005634">
    <property type="term" value="C:nucleus"/>
    <property type="evidence" value="ECO:0007669"/>
    <property type="project" value="UniProtKB-SubCell"/>
</dbReference>
<organism evidence="11 12">
    <name type="scientific">Branchiostoma belcheri</name>
    <name type="common">Amphioxus</name>
    <dbReference type="NCBI Taxonomy" id="7741"/>
    <lineage>
        <taxon>Eukaryota</taxon>
        <taxon>Metazoa</taxon>
        <taxon>Chordata</taxon>
        <taxon>Cephalochordata</taxon>
        <taxon>Leptocardii</taxon>
        <taxon>Amphioxiformes</taxon>
        <taxon>Branchiostomatidae</taxon>
        <taxon>Branchiostoma</taxon>
    </lineage>
</organism>
<keyword evidence="5" id="KW-0539">Nucleus</keyword>
<feature type="compositionally biased region" description="Polar residues" evidence="7">
    <location>
        <begin position="822"/>
        <end position="837"/>
    </location>
</feature>
<feature type="compositionally biased region" description="Basic and acidic residues" evidence="7">
    <location>
        <begin position="1536"/>
        <end position="1552"/>
    </location>
</feature>
<feature type="compositionally biased region" description="Polar residues" evidence="7">
    <location>
        <begin position="754"/>
        <end position="768"/>
    </location>
</feature>
<dbReference type="GO" id="GO:0005694">
    <property type="term" value="C:chromosome"/>
    <property type="evidence" value="ECO:0007669"/>
    <property type="project" value="UniProtKB-SubCell"/>
</dbReference>
<feature type="region of interest" description="Disordered" evidence="7">
    <location>
        <begin position="430"/>
        <end position="454"/>
    </location>
</feature>
<dbReference type="GeneID" id="109485917"/>
<feature type="compositionally biased region" description="Low complexity" evidence="7">
    <location>
        <begin position="1197"/>
        <end position="1207"/>
    </location>
</feature>
<feature type="compositionally biased region" description="Basic and acidic residues" evidence="7">
    <location>
        <begin position="1404"/>
        <end position="1413"/>
    </location>
</feature>
<protein>
    <submittedName>
        <fullName evidence="12">Synaptonemal complex protein 2-like isoform X4</fullName>
    </submittedName>
</protein>
<evidence type="ECO:0000256" key="1">
    <source>
        <dbReference type="ARBA" id="ARBA00004123"/>
    </source>
</evidence>
<feature type="compositionally biased region" description="Basic and acidic residues" evidence="7">
    <location>
        <begin position="986"/>
        <end position="1009"/>
    </location>
</feature>
<evidence type="ECO:0000259" key="8">
    <source>
        <dbReference type="Pfam" id="PF04803"/>
    </source>
</evidence>
<feature type="region of interest" description="Disordered" evidence="7">
    <location>
        <begin position="625"/>
        <end position="1021"/>
    </location>
</feature>
<feature type="compositionally biased region" description="Acidic residues" evidence="7">
    <location>
        <begin position="1298"/>
        <end position="1307"/>
    </location>
</feature>
<feature type="domain" description="XLR/SYCP3/FAM9" evidence="8">
    <location>
        <begin position="1862"/>
        <end position="1983"/>
    </location>
</feature>
<feature type="compositionally biased region" description="Basic and acidic residues" evidence="7">
    <location>
        <begin position="1163"/>
        <end position="1179"/>
    </location>
</feature>
<comment type="similarity">
    <text evidence="3">Belongs to the SYCP2 family.</text>
</comment>